<comment type="cofactor">
    <cofactor evidence="1 8">
        <name>FAD</name>
        <dbReference type="ChEBI" id="CHEBI:57692"/>
    </cofactor>
</comment>
<dbReference type="InterPro" id="IPR009100">
    <property type="entry name" value="AcylCoA_DH/oxidase_NM_dom_sf"/>
</dbReference>
<keyword evidence="4 8" id="KW-0274">FAD</keyword>
<dbReference type="InterPro" id="IPR006089">
    <property type="entry name" value="Acyl-CoA_DH_CS"/>
</dbReference>
<keyword evidence="3 8" id="KW-0285">Flavoprotein</keyword>
<dbReference type="FunFam" id="1.10.540.10:FF:000023">
    <property type="entry name" value="Acyl-CoA dehydrogenase FadE25"/>
    <property type="match status" value="1"/>
</dbReference>
<dbReference type="Gene3D" id="2.40.110.10">
    <property type="entry name" value="Butyryl-CoA Dehydrogenase, subunit A, domain 2"/>
    <property type="match status" value="1"/>
</dbReference>
<dbReference type="OrthoDB" id="142556at2"/>
<evidence type="ECO:0000256" key="8">
    <source>
        <dbReference type="RuleBase" id="RU362125"/>
    </source>
</evidence>
<feature type="domain" description="Acyl-CoA dehydrogenase/oxidase C-terminal" evidence="9">
    <location>
        <begin position="235"/>
        <end position="385"/>
    </location>
</feature>
<proteinExistence type="inferred from homology"/>
<evidence type="ECO:0000313" key="12">
    <source>
        <dbReference type="EMBL" id="SCG42452.1"/>
    </source>
</evidence>
<evidence type="ECO:0000256" key="1">
    <source>
        <dbReference type="ARBA" id="ARBA00001974"/>
    </source>
</evidence>
<evidence type="ECO:0000259" key="11">
    <source>
        <dbReference type="Pfam" id="PF02771"/>
    </source>
</evidence>
<dbReference type="FunFam" id="1.20.140.10:FF:000004">
    <property type="entry name" value="Acyl-CoA dehydrogenase FadE25"/>
    <property type="match status" value="1"/>
</dbReference>
<dbReference type="PIRSF" id="PIRSF016578">
    <property type="entry name" value="HsaA"/>
    <property type="match status" value="1"/>
</dbReference>
<dbReference type="GO" id="GO:0050660">
    <property type="term" value="F:flavin adenine dinucleotide binding"/>
    <property type="evidence" value="ECO:0007669"/>
    <property type="project" value="InterPro"/>
</dbReference>
<evidence type="ECO:0000259" key="10">
    <source>
        <dbReference type="Pfam" id="PF02770"/>
    </source>
</evidence>
<dbReference type="PANTHER" id="PTHR43884">
    <property type="entry name" value="ACYL-COA DEHYDROGENASE"/>
    <property type="match status" value="1"/>
</dbReference>
<keyword evidence="5 8" id="KW-0560">Oxidoreductase</keyword>
<dbReference type="InterPro" id="IPR013786">
    <property type="entry name" value="AcylCoA_DH/ox_N"/>
</dbReference>
<comment type="similarity">
    <text evidence="2 8">Belongs to the acyl-CoA dehydrogenase family.</text>
</comment>
<feature type="domain" description="Acyl-CoA dehydrogenase/oxidase N-terminal" evidence="11">
    <location>
        <begin position="14"/>
        <end position="124"/>
    </location>
</feature>
<dbReference type="Pfam" id="PF02771">
    <property type="entry name" value="Acyl-CoA_dh_N"/>
    <property type="match status" value="1"/>
</dbReference>
<dbReference type="Gene3D" id="1.10.540.10">
    <property type="entry name" value="Acyl-CoA dehydrogenase/oxidase, N-terminal domain"/>
    <property type="match status" value="1"/>
</dbReference>
<reference evidence="13" key="1">
    <citation type="submission" date="2016-06" db="EMBL/GenBank/DDBJ databases">
        <authorList>
            <person name="Varghese N."/>
        </authorList>
    </citation>
    <scope>NUCLEOTIDE SEQUENCE [LARGE SCALE GENOMIC DNA]</scope>
    <source>
        <strain evidence="13">DSM 43171</strain>
    </source>
</reference>
<feature type="domain" description="Acyl-CoA oxidase/dehydrogenase middle" evidence="10">
    <location>
        <begin position="129"/>
        <end position="223"/>
    </location>
</feature>
<dbReference type="Gene3D" id="1.20.140.10">
    <property type="entry name" value="Butyryl-CoA Dehydrogenase, subunit A, domain 3"/>
    <property type="match status" value="1"/>
</dbReference>
<name>A0A1C5H8U3_9ACTN</name>
<dbReference type="InterPro" id="IPR009075">
    <property type="entry name" value="AcylCo_DH/oxidase_C"/>
</dbReference>
<evidence type="ECO:0000256" key="4">
    <source>
        <dbReference type="ARBA" id="ARBA00022827"/>
    </source>
</evidence>
<comment type="catalytic activity">
    <reaction evidence="6">
        <text>a 2,3-saturated acyl-CoA + A = a 2,3-dehydroacyl-CoA + AH2</text>
        <dbReference type="Rhea" id="RHEA:48608"/>
        <dbReference type="ChEBI" id="CHEBI:13193"/>
        <dbReference type="ChEBI" id="CHEBI:17499"/>
        <dbReference type="ChEBI" id="CHEBI:60015"/>
        <dbReference type="ChEBI" id="CHEBI:65111"/>
    </reaction>
</comment>
<evidence type="ECO:0000256" key="3">
    <source>
        <dbReference type="ARBA" id="ARBA00022630"/>
    </source>
</evidence>
<keyword evidence="13" id="KW-1185">Reference proteome</keyword>
<dbReference type="Pfam" id="PF00441">
    <property type="entry name" value="Acyl-CoA_dh_1"/>
    <property type="match status" value="1"/>
</dbReference>
<dbReference type="RefSeq" id="WP_091292555.1">
    <property type="nucleotide sequence ID" value="NZ_FMDN01000003.1"/>
</dbReference>
<dbReference type="STRING" id="47864.GA0070560_103299"/>
<dbReference type="SUPFAM" id="SSF47203">
    <property type="entry name" value="Acyl-CoA dehydrogenase C-terminal domain-like"/>
    <property type="match status" value="1"/>
</dbReference>
<organism evidence="12 13">
    <name type="scientific">Micromonospora halophytica</name>
    <dbReference type="NCBI Taxonomy" id="47864"/>
    <lineage>
        <taxon>Bacteria</taxon>
        <taxon>Bacillati</taxon>
        <taxon>Actinomycetota</taxon>
        <taxon>Actinomycetes</taxon>
        <taxon>Micromonosporales</taxon>
        <taxon>Micromonosporaceae</taxon>
        <taxon>Micromonospora</taxon>
    </lineage>
</organism>
<dbReference type="PROSITE" id="PS00073">
    <property type="entry name" value="ACYL_COA_DH_2"/>
    <property type="match status" value="1"/>
</dbReference>
<dbReference type="InterPro" id="IPR046373">
    <property type="entry name" value="Acyl-CoA_Oxase/DH_mid-dom_sf"/>
</dbReference>
<dbReference type="InterPro" id="IPR036250">
    <property type="entry name" value="AcylCo_DH-like_C"/>
</dbReference>
<dbReference type="SUPFAM" id="SSF56645">
    <property type="entry name" value="Acyl-CoA dehydrogenase NM domain-like"/>
    <property type="match status" value="1"/>
</dbReference>
<accession>A0A1C5H8U3</accession>
<evidence type="ECO:0000256" key="6">
    <source>
        <dbReference type="ARBA" id="ARBA00052546"/>
    </source>
</evidence>
<sequence length="387" mass="41548">MAAEQSFDVYRLPEEHDAIREAVREVCDAKVAPNAAEADETGEFPKASYDALRAADFHAPHIPVEYGGAGADALATAIVIEEVARACASSSLIPAVNKLGTMPLILAGSEELKQKYLTKVASGDAMFSYCLSEPEAGSDAASMTTKAVRDGDHWVLNGVKRWITNAGVSEFYTVFAVTDPTARSRGISAFVVEKSDPGVSFGAPEKKLGIKGSPTREVYFDNVRIPADRMIGAEGTGFATAMKTLDHTRVTIAAQAVGIAQGALDYAKGYVQERKQFGKPVADFQGVQFMLADMGMKLEAARQLTYAAAGKSERGDADLTYFGAAAKCFASDAAMEITTDAVQLLGGYGYTRDYPVERMMRDAKITQIYEGTNQVQRIVMARQLLKG</sequence>
<gene>
    <name evidence="12" type="ORF">GA0070560_103299</name>
</gene>
<dbReference type="AlphaFoldDB" id="A0A1C5H8U3"/>
<dbReference type="InterPro" id="IPR006091">
    <property type="entry name" value="Acyl-CoA_Oxase/DH_mid-dom"/>
</dbReference>
<evidence type="ECO:0000256" key="2">
    <source>
        <dbReference type="ARBA" id="ARBA00009347"/>
    </source>
</evidence>
<dbReference type="PANTHER" id="PTHR43884:SF12">
    <property type="entry name" value="ISOVALERYL-COA DEHYDROGENASE, MITOCHONDRIAL-RELATED"/>
    <property type="match status" value="1"/>
</dbReference>
<protein>
    <recommendedName>
        <fullName evidence="7">Probable acyl-CoA dehydrogenase fadE25</fullName>
    </recommendedName>
</protein>
<evidence type="ECO:0000256" key="5">
    <source>
        <dbReference type="ARBA" id="ARBA00023002"/>
    </source>
</evidence>
<dbReference type="EMBL" id="FMDN01000003">
    <property type="protein sequence ID" value="SCG42452.1"/>
    <property type="molecule type" value="Genomic_DNA"/>
</dbReference>
<evidence type="ECO:0000313" key="13">
    <source>
        <dbReference type="Proteomes" id="UP000199408"/>
    </source>
</evidence>
<evidence type="ECO:0000256" key="7">
    <source>
        <dbReference type="ARBA" id="ARBA00071575"/>
    </source>
</evidence>
<dbReference type="GO" id="GO:0003995">
    <property type="term" value="F:acyl-CoA dehydrogenase activity"/>
    <property type="evidence" value="ECO:0007669"/>
    <property type="project" value="InterPro"/>
</dbReference>
<dbReference type="PROSITE" id="PS00072">
    <property type="entry name" value="ACYL_COA_DH_1"/>
    <property type="match status" value="1"/>
</dbReference>
<dbReference type="Proteomes" id="UP000199408">
    <property type="component" value="Unassembled WGS sequence"/>
</dbReference>
<dbReference type="Pfam" id="PF02770">
    <property type="entry name" value="Acyl-CoA_dh_M"/>
    <property type="match status" value="1"/>
</dbReference>
<dbReference type="InterPro" id="IPR037069">
    <property type="entry name" value="AcylCoA_DH/ox_N_sf"/>
</dbReference>
<evidence type="ECO:0000259" key="9">
    <source>
        <dbReference type="Pfam" id="PF00441"/>
    </source>
</evidence>
<dbReference type="FunFam" id="2.40.110.10:FF:000001">
    <property type="entry name" value="Acyl-CoA dehydrogenase, mitochondrial"/>
    <property type="match status" value="1"/>
</dbReference>